<dbReference type="AlphaFoldDB" id="A0A2W4DTX7"/>
<evidence type="ECO:0000313" key="5">
    <source>
        <dbReference type="EMBL" id="PZM07596.1"/>
    </source>
</evidence>
<keyword evidence="2" id="KW-0805">Transcription regulation</keyword>
<dbReference type="InterPro" id="IPR036735">
    <property type="entry name" value="NGN_dom_sf"/>
</dbReference>
<dbReference type="Gene3D" id="2.30.30.30">
    <property type="match status" value="1"/>
</dbReference>
<dbReference type="GO" id="GO:0006354">
    <property type="term" value="P:DNA-templated transcription elongation"/>
    <property type="evidence" value="ECO:0007669"/>
    <property type="project" value="InterPro"/>
</dbReference>
<dbReference type="InterPro" id="IPR006645">
    <property type="entry name" value="NGN-like_dom"/>
</dbReference>
<dbReference type="InterPro" id="IPR008991">
    <property type="entry name" value="Translation_prot_SH3-like_sf"/>
</dbReference>
<accession>A0A2W4DTX7</accession>
<dbReference type="PANTHER" id="PTHR30265:SF4">
    <property type="entry name" value="KOW MOTIF FAMILY PROTEIN, EXPRESSED"/>
    <property type="match status" value="1"/>
</dbReference>
<evidence type="ECO:0000256" key="2">
    <source>
        <dbReference type="ARBA" id="ARBA00023015"/>
    </source>
</evidence>
<dbReference type="Proteomes" id="UP000248925">
    <property type="component" value="Unassembled WGS sequence"/>
</dbReference>
<proteinExistence type="predicted"/>
<evidence type="ECO:0000259" key="4">
    <source>
        <dbReference type="Pfam" id="PF02357"/>
    </source>
</evidence>
<dbReference type="CDD" id="cd06091">
    <property type="entry name" value="KOW_NusG"/>
    <property type="match status" value="1"/>
</dbReference>
<dbReference type="Pfam" id="PF02357">
    <property type="entry name" value="NusG"/>
    <property type="match status" value="1"/>
</dbReference>
<dbReference type="SUPFAM" id="SSF82679">
    <property type="entry name" value="N-utilization substance G protein NusG, N-terminal domain"/>
    <property type="match status" value="1"/>
</dbReference>
<feature type="domain" description="NusG-like N-terminal" evidence="4">
    <location>
        <begin position="10"/>
        <end position="101"/>
    </location>
</feature>
<keyword evidence="3" id="KW-0804">Transcription</keyword>
<dbReference type="PANTHER" id="PTHR30265">
    <property type="entry name" value="RHO-INTERACTING TRANSCRIPTION TERMINATION FACTOR NUSG"/>
    <property type="match status" value="1"/>
</dbReference>
<dbReference type="GO" id="GO:0031564">
    <property type="term" value="P:transcription antitermination"/>
    <property type="evidence" value="ECO:0007669"/>
    <property type="project" value="UniProtKB-KW"/>
</dbReference>
<dbReference type="Gene3D" id="3.30.70.940">
    <property type="entry name" value="NusG, N-terminal domain"/>
    <property type="match status" value="1"/>
</dbReference>
<dbReference type="InterPro" id="IPR014722">
    <property type="entry name" value="Rib_uL2_dom2"/>
</dbReference>
<name>A0A2W4DTX7_9HYPH</name>
<dbReference type="RefSeq" id="WP_111164256.1">
    <property type="nucleotide sequence ID" value="NZ_PCDP01000082.1"/>
</dbReference>
<evidence type="ECO:0000256" key="1">
    <source>
        <dbReference type="ARBA" id="ARBA00022814"/>
    </source>
</evidence>
<keyword evidence="6" id="KW-1185">Reference proteome</keyword>
<keyword evidence="1" id="KW-0889">Transcription antitermination</keyword>
<dbReference type="InterPro" id="IPR043425">
    <property type="entry name" value="NusG-like"/>
</dbReference>
<dbReference type="EMBL" id="PCDP01000082">
    <property type="protein sequence ID" value="PZM07596.1"/>
    <property type="molecule type" value="Genomic_DNA"/>
</dbReference>
<organism evidence="5 6">
    <name type="scientific">Rhizobium tubonense</name>
    <dbReference type="NCBI Taxonomy" id="484088"/>
    <lineage>
        <taxon>Bacteria</taxon>
        <taxon>Pseudomonadati</taxon>
        <taxon>Pseudomonadota</taxon>
        <taxon>Alphaproteobacteria</taxon>
        <taxon>Hyphomicrobiales</taxon>
        <taxon>Rhizobiaceae</taxon>
        <taxon>Rhizobium/Agrobacterium group</taxon>
        <taxon>Rhizobium</taxon>
    </lineage>
</organism>
<dbReference type="SUPFAM" id="SSF50104">
    <property type="entry name" value="Translation proteins SH3-like domain"/>
    <property type="match status" value="1"/>
</dbReference>
<dbReference type="OrthoDB" id="8280261at2"/>
<sequence>MKLFIRHDVAWYVIRTHVQSEYKARNNLEAAGFETYLPTMRVEIKNRRNHTYRQHERILMARYIFVGATMEIQQARRCEGVETILGNDGPIAIEADVVETIFLSEIDMQFDETRAARVHRKEEAKTRKATTALSFPKGLQILINDGVFMGFSGLVDHVTTQGNVEALVEIFGRMTPVSLQPEQLSPIKQMAS</sequence>
<protein>
    <recommendedName>
        <fullName evidence="4">NusG-like N-terminal domain-containing protein</fullName>
    </recommendedName>
</protein>
<evidence type="ECO:0000313" key="6">
    <source>
        <dbReference type="Proteomes" id="UP000248925"/>
    </source>
</evidence>
<dbReference type="PROSITE" id="PS01014">
    <property type="entry name" value="NUSG"/>
    <property type="match status" value="1"/>
</dbReference>
<gene>
    <name evidence="5" type="ORF">CPY51_31195</name>
</gene>
<comment type="caution">
    <text evidence="5">The sequence shown here is derived from an EMBL/GenBank/DDBJ whole genome shotgun (WGS) entry which is preliminary data.</text>
</comment>
<reference evidence="5 6" key="1">
    <citation type="journal article" date="2018" name="Sci. Rep.">
        <title>Rhizobium tumorigenes sp. nov., a novel plant tumorigenic bacterium isolated from cane gall tumors on thornless blackberry.</title>
        <authorList>
            <person name="Kuzmanovi N."/>
            <person name="Smalla K."/>
            <person name="Gronow S."/>
            <person name="PuBawska J."/>
        </authorList>
    </citation>
    <scope>NUCLEOTIDE SEQUENCE [LARGE SCALE GENOMIC DNA]</scope>
    <source>
        <strain evidence="5 6">CCBAU 85046</strain>
    </source>
</reference>
<evidence type="ECO:0000256" key="3">
    <source>
        <dbReference type="ARBA" id="ARBA00023163"/>
    </source>
</evidence>
<dbReference type="InterPro" id="IPR015869">
    <property type="entry name" value="Transcrpt_antiterm_NusG_bac_CS"/>
</dbReference>